<evidence type="ECO:0000256" key="3">
    <source>
        <dbReference type="ARBA" id="ARBA00023163"/>
    </source>
</evidence>
<dbReference type="InterPro" id="IPR036638">
    <property type="entry name" value="HLH_DNA-bd_sf"/>
</dbReference>
<dbReference type="PANTHER" id="PTHR45959">
    <property type="entry name" value="BHLH TRANSCRIPTION FACTOR"/>
    <property type="match status" value="1"/>
</dbReference>
<dbReference type="InterPro" id="IPR011598">
    <property type="entry name" value="bHLH_dom"/>
</dbReference>
<keyword evidence="2" id="KW-0805">Transcription regulation</keyword>
<evidence type="ECO:0000313" key="7">
    <source>
        <dbReference type="EMBL" id="GJT21424.1"/>
    </source>
</evidence>
<reference evidence="7" key="1">
    <citation type="journal article" date="2022" name="Int. J. Mol. Sci.">
        <title>Draft Genome of Tanacetum Coccineum: Genomic Comparison of Closely Related Tanacetum-Family Plants.</title>
        <authorList>
            <person name="Yamashiro T."/>
            <person name="Shiraishi A."/>
            <person name="Nakayama K."/>
            <person name="Satake H."/>
        </authorList>
    </citation>
    <scope>NUCLEOTIDE SEQUENCE</scope>
</reference>
<dbReference type="SUPFAM" id="SSF47459">
    <property type="entry name" value="HLH, helix-loop-helix DNA-binding domain"/>
    <property type="match status" value="1"/>
</dbReference>
<evidence type="ECO:0000259" key="6">
    <source>
        <dbReference type="PROSITE" id="PS50888"/>
    </source>
</evidence>
<feature type="compositionally biased region" description="Acidic residues" evidence="5">
    <location>
        <begin position="221"/>
        <end position="235"/>
    </location>
</feature>
<evidence type="ECO:0000256" key="5">
    <source>
        <dbReference type="SAM" id="MobiDB-lite"/>
    </source>
</evidence>
<comment type="caution">
    <text evidence="7">The sequence shown here is derived from an EMBL/GenBank/DDBJ whole genome shotgun (WGS) entry which is preliminary data.</text>
</comment>
<keyword evidence="8" id="KW-1185">Reference proteome</keyword>
<sequence length="321" mass="36119">MDLSSMWLPELEMEDGGFMKQYDNMLKPYDMVDKPSADSFSSENIQENEASIDRIFQTPSRLFEEATKINLLSYQKASNINRRSSTQNTLAATTHSSSNTFTISFRDIKAKEEIPSSDDSLGYESAGTGKAPIIARTPHQAQDHVLAERKRREKLNRQFISMSALLPNLKRMDKASVLDDATNYIRELQDRVKELETFSGLKRKDTKDILVALKRYRLSRDEEDDSNETNSEDDSVGVPSKSSAEIEVRISGGSVLVRIYSHKTYSLTVKVLSQMQMLGFNIISSSTMPFANTITVITIIAQIEEDFVMTAADLVSKLQLA</sequence>
<feature type="region of interest" description="Disordered" evidence="5">
    <location>
        <begin position="221"/>
        <end position="240"/>
    </location>
</feature>
<gene>
    <name evidence="7" type="ORF">Tco_0891361</name>
</gene>
<dbReference type="Pfam" id="PF00010">
    <property type="entry name" value="HLH"/>
    <property type="match status" value="1"/>
</dbReference>
<dbReference type="Gene3D" id="4.10.280.10">
    <property type="entry name" value="Helix-loop-helix DNA-binding domain"/>
    <property type="match status" value="1"/>
</dbReference>
<evidence type="ECO:0000256" key="1">
    <source>
        <dbReference type="ARBA" id="ARBA00004123"/>
    </source>
</evidence>
<evidence type="ECO:0000313" key="8">
    <source>
        <dbReference type="Proteomes" id="UP001151760"/>
    </source>
</evidence>
<accession>A0ABQ5C4H9</accession>
<name>A0ABQ5C4H9_9ASTR</name>
<evidence type="ECO:0000256" key="4">
    <source>
        <dbReference type="ARBA" id="ARBA00023242"/>
    </source>
</evidence>
<dbReference type="Proteomes" id="UP001151760">
    <property type="component" value="Unassembled WGS sequence"/>
</dbReference>
<dbReference type="SMART" id="SM00353">
    <property type="entry name" value="HLH"/>
    <property type="match status" value="1"/>
</dbReference>
<feature type="domain" description="BHLH" evidence="6">
    <location>
        <begin position="139"/>
        <end position="188"/>
    </location>
</feature>
<protein>
    <submittedName>
        <fullName evidence="7">Myc-type, basic helix-loop-helix domain-containing protein</fullName>
    </submittedName>
</protein>
<keyword evidence="3" id="KW-0804">Transcription</keyword>
<evidence type="ECO:0000256" key="2">
    <source>
        <dbReference type="ARBA" id="ARBA00023015"/>
    </source>
</evidence>
<dbReference type="PROSITE" id="PS50888">
    <property type="entry name" value="BHLH"/>
    <property type="match status" value="1"/>
</dbReference>
<dbReference type="InterPro" id="IPR052610">
    <property type="entry name" value="bHLH_transcription_regulator"/>
</dbReference>
<keyword evidence="4" id="KW-0539">Nucleus</keyword>
<comment type="subcellular location">
    <subcellularLocation>
        <location evidence="1">Nucleus</location>
    </subcellularLocation>
</comment>
<dbReference type="PANTHER" id="PTHR45959:SF35">
    <property type="entry name" value="MYC-TYPE, BASIC HELIX-LOOP-HELIX (BHLH) DOMAIN-CONTAINING PROTEIN-RELATED"/>
    <property type="match status" value="1"/>
</dbReference>
<proteinExistence type="predicted"/>
<organism evidence="7 8">
    <name type="scientific">Tanacetum coccineum</name>
    <dbReference type="NCBI Taxonomy" id="301880"/>
    <lineage>
        <taxon>Eukaryota</taxon>
        <taxon>Viridiplantae</taxon>
        <taxon>Streptophyta</taxon>
        <taxon>Embryophyta</taxon>
        <taxon>Tracheophyta</taxon>
        <taxon>Spermatophyta</taxon>
        <taxon>Magnoliopsida</taxon>
        <taxon>eudicotyledons</taxon>
        <taxon>Gunneridae</taxon>
        <taxon>Pentapetalae</taxon>
        <taxon>asterids</taxon>
        <taxon>campanulids</taxon>
        <taxon>Asterales</taxon>
        <taxon>Asteraceae</taxon>
        <taxon>Asteroideae</taxon>
        <taxon>Anthemideae</taxon>
        <taxon>Anthemidinae</taxon>
        <taxon>Tanacetum</taxon>
    </lineage>
</organism>
<dbReference type="EMBL" id="BQNB010013887">
    <property type="protein sequence ID" value="GJT21424.1"/>
    <property type="molecule type" value="Genomic_DNA"/>
</dbReference>
<reference evidence="7" key="2">
    <citation type="submission" date="2022-01" db="EMBL/GenBank/DDBJ databases">
        <authorList>
            <person name="Yamashiro T."/>
            <person name="Shiraishi A."/>
            <person name="Satake H."/>
            <person name="Nakayama K."/>
        </authorList>
    </citation>
    <scope>NUCLEOTIDE SEQUENCE</scope>
</reference>